<feature type="signal peptide" evidence="1">
    <location>
        <begin position="1"/>
        <end position="19"/>
    </location>
</feature>
<evidence type="ECO:0000313" key="3">
    <source>
        <dbReference type="Proteomes" id="UP000824013"/>
    </source>
</evidence>
<sequence length="273" mass="30483">MKLKRLLVYVAALSFAAIGAVSVSQNDADAAVTKVATTNSGNVVRLYRLDGSLITNRALGPDTNWLVDRIFTHNNETFYQVATNEYLKASDSKRLYDKSNPDSSYTPNIQRINYYFIQYLNALHRANGTPEVSTSSDMFEYANHRAYQQVGNTLNHTTAERETAENLYSIGYSFILKLGKWAGINSDRDVAYYLIKGWYDDDNNASFGPGQVGHFGHRAALIYAGSPAALGMSDNATSLNSEWDPNQYSEFNSIYYYTGTNPNTKFISKDAVK</sequence>
<comment type="caution">
    <text evidence="2">The sequence shown here is derived from an EMBL/GenBank/DDBJ whole genome shotgun (WGS) entry which is preliminary data.</text>
</comment>
<evidence type="ECO:0000313" key="2">
    <source>
        <dbReference type="EMBL" id="HIY91751.1"/>
    </source>
</evidence>
<proteinExistence type="predicted"/>
<protein>
    <recommendedName>
        <fullName evidence="4">Surface layer protein A domain-containing protein</fullName>
    </recommendedName>
</protein>
<name>A0A9D1ZLT7_9LACO</name>
<dbReference type="AlphaFoldDB" id="A0A9D1ZLT7"/>
<evidence type="ECO:0000256" key="1">
    <source>
        <dbReference type="SAM" id="SignalP"/>
    </source>
</evidence>
<gene>
    <name evidence="2" type="ORF">H9820_02250</name>
</gene>
<keyword evidence="1" id="KW-0732">Signal</keyword>
<dbReference type="Proteomes" id="UP000824013">
    <property type="component" value="Unassembled WGS sequence"/>
</dbReference>
<accession>A0A9D1ZLT7</accession>
<feature type="chain" id="PRO_5038909468" description="Surface layer protein A domain-containing protein" evidence="1">
    <location>
        <begin position="20"/>
        <end position="273"/>
    </location>
</feature>
<evidence type="ECO:0008006" key="4">
    <source>
        <dbReference type="Google" id="ProtNLM"/>
    </source>
</evidence>
<reference evidence="2" key="1">
    <citation type="journal article" date="2021" name="PeerJ">
        <title>Extensive microbial diversity within the chicken gut microbiome revealed by metagenomics and culture.</title>
        <authorList>
            <person name="Gilroy R."/>
            <person name="Ravi A."/>
            <person name="Getino M."/>
            <person name="Pursley I."/>
            <person name="Horton D.L."/>
            <person name="Alikhan N.F."/>
            <person name="Baker D."/>
            <person name="Gharbi K."/>
            <person name="Hall N."/>
            <person name="Watson M."/>
            <person name="Adriaenssens E.M."/>
            <person name="Foster-Nyarko E."/>
            <person name="Jarju S."/>
            <person name="Secka A."/>
            <person name="Antonio M."/>
            <person name="Oren A."/>
            <person name="Chaudhuri R.R."/>
            <person name="La Ragione R."/>
            <person name="Hildebrand F."/>
            <person name="Pallen M.J."/>
        </authorList>
    </citation>
    <scope>NUCLEOTIDE SEQUENCE</scope>
    <source>
        <strain evidence="2">3204</strain>
    </source>
</reference>
<dbReference type="EMBL" id="DXCM01000021">
    <property type="protein sequence ID" value="HIY91751.1"/>
    <property type="molecule type" value="Genomic_DNA"/>
</dbReference>
<organism evidence="2 3">
    <name type="scientific">Candidatus Companilactobacillus pullicola</name>
    <dbReference type="NCBI Taxonomy" id="2838523"/>
    <lineage>
        <taxon>Bacteria</taxon>
        <taxon>Bacillati</taxon>
        <taxon>Bacillota</taxon>
        <taxon>Bacilli</taxon>
        <taxon>Lactobacillales</taxon>
        <taxon>Lactobacillaceae</taxon>
        <taxon>Companilactobacillus</taxon>
    </lineage>
</organism>
<reference evidence="2" key="2">
    <citation type="submission" date="2021-04" db="EMBL/GenBank/DDBJ databases">
        <authorList>
            <person name="Gilroy R."/>
        </authorList>
    </citation>
    <scope>NUCLEOTIDE SEQUENCE</scope>
    <source>
        <strain evidence="2">3204</strain>
    </source>
</reference>